<dbReference type="EMBL" id="VSRR010007834">
    <property type="protein sequence ID" value="MPC47620.1"/>
    <property type="molecule type" value="Genomic_DNA"/>
</dbReference>
<organism evidence="1 2">
    <name type="scientific">Portunus trituberculatus</name>
    <name type="common">Swimming crab</name>
    <name type="synonym">Neptunus trituberculatus</name>
    <dbReference type="NCBI Taxonomy" id="210409"/>
    <lineage>
        <taxon>Eukaryota</taxon>
        <taxon>Metazoa</taxon>
        <taxon>Ecdysozoa</taxon>
        <taxon>Arthropoda</taxon>
        <taxon>Crustacea</taxon>
        <taxon>Multicrustacea</taxon>
        <taxon>Malacostraca</taxon>
        <taxon>Eumalacostraca</taxon>
        <taxon>Eucarida</taxon>
        <taxon>Decapoda</taxon>
        <taxon>Pleocyemata</taxon>
        <taxon>Brachyura</taxon>
        <taxon>Eubrachyura</taxon>
        <taxon>Portunoidea</taxon>
        <taxon>Portunidae</taxon>
        <taxon>Portuninae</taxon>
        <taxon>Portunus</taxon>
    </lineage>
</organism>
<sequence length="131" mass="14369">MEKVRGGCGEGLLIRCSKSSTDPLSSPWHFSLALKSPPALLKAPRLAESPCFITPGQGHASLYSIIAPTTLVFMSHCRTEGRGRRREMKEEGDVLTARPLLTRDPKHDLRFPSGRRLTSRVTSLSQDVGPT</sequence>
<reference evidence="1 2" key="1">
    <citation type="submission" date="2019-05" db="EMBL/GenBank/DDBJ databases">
        <title>Another draft genome of Portunus trituberculatus and its Hox gene families provides insights of decapod evolution.</title>
        <authorList>
            <person name="Jeong J.-H."/>
            <person name="Song I."/>
            <person name="Kim S."/>
            <person name="Choi T."/>
            <person name="Kim D."/>
            <person name="Ryu S."/>
            <person name="Kim W."/>
        </authorList>
    </citation>
    <scope>NUCLEOTIDE SEQUENCE [LARGE SCALE GENOMIC DNA]</scope>
    <source>
        <tissue evidence="1">Muscle</tissue>
    </source>
</reference>
<gene>
    <name evidence="1" type="ORF">E2C01_041372</name>
</gene>
<dbReference type="AlphaFoldDB" id="A0A5B7FJ36"/>
<accession>A0A5B7FJ36</accession>
<protein>
    <submittedName>
        <fullName evidence="1">Uncharacterized protein</fullName>
    </submittedName>
</protein>
<proteinExistence type="predicted"/>
<evidence type="ECO:0000313" key="1">
    <source>
        <dbReference type="EMBL" id="MPC47620.1"/>
    </source>
</evidence>
<name>A0A5B7FJ36_PORTR</name>
<dbReference type="Proteomes" id="UP000324222">
    <property type="component" value="Unassembled WGS sequence"/>
</dbReference>
<evidence type="ECO:0000313" key="2">
    <source>
        <dbReference type="Proteomes" id="UP000324222"/>
    </source>
</evidence>
<keyword evidence="2" id="KW-1185">Reference proteome</keyword>
<comment type="caution">
    <text evidence="1">The sequence shown here is derived from an EMBL/GenBank/DDBJ whole genome shotgun (WGS) entry which is preliminary data.</text>
</comment>